<dbReference type="PANTHER" id="PTHR43450">
    <property type="entry name" value="ASPARTYL-TRNA SYNTHETASE"/>
    <property type="match status" value="1"/>
</dbReference>
<feature type="binding site" evidence="9">
    <location>
        <begin position="398"/>
        <end position="401"/>
    </location>
    <ligand>
        <name>ATP</name>
        <dbReference type="ChEBI" id="CHEBI:30616"/>
    </ligand>
</feature>
<proteinExistence type="inferred from homology"/>
<keyword evidence="3 9" id="KW-0963">Cytoplasm</keyword>
<feature type="binding site" evidence="9">
    <location>
        <begin position="203"/>
        <end position="205"/>
    </location>
    <ligand>
        <name>ATP</name>
        <dbReference type="ChEBI" id="CHEBI:30616"/>
    </ligand>
</feature>
<feature type="binding site" evidence="9">
    <location>
        <position position="357"/>
    </location>
    <ligand>
        <name>L-aspartate</name>
        <dbReference type="ChEBI" id="CHEBI:29991"/>
    </ligand>
</feature>
<evidence type="ECO:0000256" key="9">
    <source>
        <dbReference type="HAMAP-Rule" id="MF_02075"/>
    </source>
</evidence>
<dbReference type="SUPFAM" id="SSF50249">
    <property type="entry name" value="Nucleic acid-binding proteins"/>
    <property type="match status" value="1"/>
</dbReference>
<dbReference type="GO" id="GO:0017101">
    <property type="term" value="C:aminoacyl-tRNA synthetase multienzyme complex"/>
    <property type="evidence" value="ECO:0007669"/>
    <property type="project" value="TreeGrafter"/>
</dbReference>
<dbReference type="Proteomes" id="UP000034044">
    <property type="component" value="Unassembled WGS sequence"/>
</dbReference>
<dbReference type="GO" id="GO:0005829">
    <property type="term" value="C:cytosol"/>
    <property type="evidence" value="ECO:0007669"/>
    <property type="project" value="TreeGrafter"/>
</dbReference>
<feature type="binding site" evidence="9">
    <location>
        <position position="353"/>
    </location>
    <ligand>
        <name>L-aspartate</name>
        <dbReference type="ChEBI" id="CHEBI:29991"/>
    </ligand>
</feature>
<dbReference type="PATRIC" id="fig|1619010.3.peg.254"/>
<protein>
    <recommendedName>
        <fullName evidence="9">Aspartate--tRNA ligase</fullName>
        <ecNumber evidence="9">6.1.1.12</ecNumber>
    </recommendedName>
    <alternativeName>
        <fullName evidence="9">Aspartyl-tRNA synthetase</fullName>
        <shortName evidence="9">AspRS</shortName>
    </alternativeName>
</protein>
<dbReference type="Pfam" id="PF01336">
    <property type="entry name" value="tRNA_anti-codon"/>
    <property type="match status" value="1"/>
</dbReference>
<keyword evidence="7 9" id="KW-0648">Protein biosynthesis</keyword>
<evidence type="ECO:0000256" key="4">
    <source>
        <dbReference type="ARBA" id="ARBA00022598"/>
    </source>
</evidence>
<comment type="similarity">
    <text evidence="2 9">Belongs to the class-II aminoacyl-tRNA synthetase family. Type 2 subfamily.</text>
</comment>
<evidence type="ECO:0000256" key="2">
    <source>
        <dbReference type="ARBA" id="ARBA00005312"/>
    </source>
</evidence>
<dbReference type="InterPro" id="IPR045864">
    <property type="entry name" value="aa-tRNA-synth_II/BPL/LPL"/>
</dbReference>
<dbReference type="EC" id="6.1.1.12" evidence="9"/>
<dbReference type="InterPro" id="IPR004364">
    <property type="entry name" value="Aa-tRNA-synt_II"/>
</dbReference>
<evidence type="ECO:0000256" key="3">
    <source>
        <dbReference type="ARBA" id="ARBA00022490"/>
    </source>
</evidence>
<feature type="binding site" evidence="9">
    <location>
        <position position="203"/>
    </location>
    <ligand>
        <name>L-aspartate</name>
        <dbReference type="ChEBI" id="CHEBI:29991"/>
    </ligand>
</feature>
<dbReference type="InterPro" id="IPR004523">
    <property type="entry name" value="Asp-tRNA_synthase_2"/>
</dbReference>
<feature type="region of interest" description="Aspartate" evidence="9">
    <location>
        <begin position="182"/>
        <end position="185"/>
    </location>
</feature>
<comment type="subcellular location">
    <subcellularLocation>
        <location evidence="1 9">Cytoplasm</location>
    </subcellularLocation>
</comment>
<dbReference type="EMBL" id="LBSR01000006">
    <property type="protein sequence ID" value="KKQ23017.1"/>
    <property type="molecule type" value="Genomic_DNA"/>
</dbReference>
<comment type="caution">
    <text evidence="11">The sequence shown here is derived from an EMBL/GenBank/DDBJ whole genome shotgun (WGS) entry which is preliminary data.</text>
</comment>
<keyword evidence="6 9" id="KW-0067">ATP-binding</keyword>
<evidence type="ECO:0000259" key="10">
    <source>
        <dbReference type="PROSITE" id="PS50862"/>
    </source>
</evidence>
<feature type="domain" description="Aminoacyl-transfer RNA synthetases class-II family profile" evidence="10">
    <location>
        <begin position="127"/>
        <end position="427"/>
    </location>
</feature>
<keyword evidence="5 9" id="KW-0547">Nucleotide-binding</keyword>
<keyword evidence="4 9" id="KW-0436">Ligase</keyword>
<comment type="caution">
    <text evidence="9">Lacks conserved residue(s) required for the propagation of feature annotation.</text>
</comment>
<sequence length="427" mass="48984">MERTLIKNTAGNIGKEILIKGRAVNIRKLGEISFVLIQDYTGLIQAVWDKSIEEVKIGNAIEIIGEVKEEKRAKGGVEISGKEIKIISDNSEELPFDLSKPNLNLQLTTLLDYRSLSLRHQKVQAIFKLYDLLLKNYDSAMREEGFTEIKTPKLLGAASEGGANVFKIQYFEKHAYLAQSPQFYKQIMVGVFERVYEIGSVFRAEPHFTTRHVNEYISLDAEMGFIENFEEVMEMLNKVLRKIFAKIGEEGKEYLKIHEAEISEVPEKIPRVKLSEIKKIIKKKYGYEIPKGTDIDPEGERLAGRYGKEEFNSDFIFVTHYPWADRPFYTMPAENPEETFGFDLIFKGVEIATGGQRIHKYDQLIENMNKKNIKPDGMEFYLDIFKFAMPPHGGWGMGSERIIQQILGLGSIKEAVLFPRDVKRLHP</sequence>
<dbReference type="GO" id="GO:0003723">
    <property type="term" value="F:RNA binding"/>
    <property type="evidence" value="ECO:0007669"/>
    <property type="project" value="TreeGrafter"/>
</dbReference>
<evidence type="ECO:0000313" key="12">
    <source>
        <dbReference type="Proteomes" id="UP000034044"/>
    </source>
</evidence>
<dbReference type="FunFam" id="3.30.930.10:FF:000038">
    <property type="entry name" value="Aspartate--tRNA ligase"/>
    <property type="match status" value="1"/>
</dbReference>
<dbReference type="Gene3D" id="2.40.50.140">
    <property type="entry name" value="Nucleic acid-binding proteins"/>
    <property type="match status" value="1"/>
</dbReference>
<evidence type="ECO:0000256" key="1">
    <source>
        <dbReference type="ARBA" id="ARBA00004496"/>
    </source>
</evidence>
<feature type="binding site" evidence="9">
    <location>
        <begin position="211"/>
        <end position="213"/>
    </location>
    <ligand>
        <name>ATP</name>
        <dbReference type="ChEBI" id="CHEBI:30616"/>
    </ligand>
</feature>
<evidence type="ECO:0000256" key="8">
    <source>
        <dbReference type="ARBA" id="ARBA00023146"/>
    </source>
</evidence>
<feature type="binding site" evidence="9">
    <location>
        <position position="350"/>
    </location>
    <ligand>
        <name>ATP</name>
        <dbReference type="ChEBI" id="CHEBI:30616"/>
    </ligand>
</feature>
<comment type="catalytic activity">
    <reaction evidence="9">
        <text>tRNA(Asp) + L-aspartate + ATP = L-aspartyl-tRNA(Asp) + AMP + diphosphate</text>
        <dbReference type="Rhea" id="RHEA:19649"/>
        <dbReference type="Rhea" id="RHEA-COMP:9660"/>
        <dbReference type="Rhea" id="RHEA-COMP:9678"/>
        <dbReference type="ChEBI" id="CHEBI:29991"/>
        <dbReference type="ChEBI" id="CHEBI:30616"/>
        <dbReference type="ChEBI" id="CHEBI:33019"/>
        <dbReference type="ChEBI" id="CHEBI:78442"/>
        <dbReference type="ChEBI" id="CHEBI:78516"/>
        <dbReference type="ChEBI" id="CHEBI:456215"/>
        <dbReference type="EC" id="6.1.1.12"/>
    </reaction>
</comment>
<dbReference type="NCBIfam" id="TIGR00458">
    <property type="entry name" value="aspS_nondisc"/>
    <property type="match status" value="1"/>
</dbReference>
<dbReference type="AlphaFoldDB" id="A0A0G0FYS5"/>
<accession>A0A0G0FYS5</accession>
<organism evidence="11 12">
    <name type="scientific">Candidatus Wolfebacteria bacterium GW2011_GWC1_37_10</name>
    <dbReference type="NCBI Taxonomy" id="1619010"/>
    <lineage>
        <taxon>Bacteria</taxon>
        <taxon>Candidatus Wolfeibacteriota</taxon>
    </lineage>
</organism>
<evidence type="ECO:0000313" key="11">
    <source>
        <dbReference type="EMBL" id="KKQ23017.1"/>
    </source>
</evidence>
<dbReference type="PROSITE" id="PS50862">
    <property type="entry name" value="AA_TRNA_LIGASE_II"/>
    <property type="match status" value="1"/>
</dbReference>
<dbReference type="NCBIfam" id="NF003483">
    <property type="entry name" value="PRK05159.1"/>
    <property type="match status" value="1"/>
</dbReference>
<evidence type="ECO:0000256" key="5">
    <source>
        <dbReference type="ARBA" id="ARBA00022741"/>
    </source>
</evidence>
<dbReference type="GO" id="GO:0006422">
    <property type="term" value="P:aspartyl-tRNA aminoacylation"/>
    <property type="evidence" value="ECO:0007669"/>
    <property type="project" value="UniProtKB-UniRule"/>
</dbReference>
<evidence type="ECO:0000256" key="6">
    <source>
        <dbReference type="ARBA" id="ARBA00022840"/>
    </source>
</evidence>
<dbReference type="HAMAP" id="MF_02075">
    <property type="entry name" value="Asp_tRNA_synth_type2"/>
    <property type="match status" value="1"/>
</dbReference>
<reference evidence="11 12" key="1">
    <citation type="journal article" date="2015" name="Nature">
        <title>rRNA introns, odd ribosomes, and small enigmatic genomes across a large radiation of phyla.</title>
        <authorList>
            <person name="Brown C.T."/>
            <person name="Hug L.A."/>
            <person name="Thomas B.C."/>
            <person name="Sharon I."/>
            <person name="Castelle C.J."/>
            <person name="Singh A."/>
            <person name="Wilkins M.J."/>
            <person name="Williams K.H."/>
            <person name="Banfield J.F."/>
        </authorList>
    </citation>
    <scope>NUCLEOTIDE SEQUENCE [LARGE SCALE GENOMIC DNA]</scope>
</reference>
<evidence type="ECO:0000256" key="7">
    <source>
        <dbReference type="ARBA" id="ARBA00022917"/>
    </source>
</evidence>
<dbReference type="Gene3D" id="3.30.930.10">
    <property type="entry name" value="Bira Bifunctional Protein, Domain 2"/>
    <property type="match status" value="1"/>
</dbReference>
<gene>
    <name evidence="9" type="primary">aspS</name>
    <name evidence="11" type="ORF">US36_C0006G0016</name>
</gene>
<dbReference type="InterPro" id="IPR006195">
    <property type="entry name" value="aa-tRNA-synth_II"/>
</dbReference>
<dbReference type="Pfam" id="PF00152">
    <property type="entry name" value="tRNA-synt_2"/>
    <property type="match status" value="1"/>
</dbReference>
<dbReference type="InterPro" id="IPR004365">
    <property type="entry name" value="NA-bd_OB_tRNA"/>
</dbReference>
<dbReference type="GO" id="GO:0005524">
    <property type="term" value="F:ATP binding"/>
    <property type="evidence" value="ECO:0007669"/>
    <property type="project" value="UniProtKB-UniRule"/>
</dbReference>
<dbReference type="SUPFAM" id="SSF55681">
    <property type="entry name" value="Class II aaRS and biotin synthetases"/>
    <property type="match status" value="1"/>
</dbReference>
<dbReference type="InterPro" id="IPR012340">
    <property type="entry name" value="NA-bd_OB-fold"/>
</dbReference>
<dbReference type="PRINTS" id="PR01042">
    <property type="entry name" value="TRNASYNTHASP"/>
</dbReference>
<name>A0A0G0FYS5_9BACT</name>
<dbReference type="InterPro" id="IPR002312">
    <property type="entry name" value="Asp/Asn-tRNA-synth_IIb"/>
</dbReference>
<dbReference type="PANTHER" id="PTHR43450:SF1">
    <property type="entry name" value="ASPARTATE--TRNA LIGASE, CYTOPLASMIC"/>
    <property type="match status" value="1"/>
</dbReference>
<feature type="binding site" evidence="9">
    <location>
        <position position="160"/>
    </location>
    <ligand>
        <name>L-aspartate</name>
        <dbReference type="ChEBI" id="CHEBI:29991"/>
    </ligand>
</feature>
<dbReference type="GO" id="GO:0004815">
    <property type="term" value="F:aspartate-tRNA ligase activity"/>
    <property type="evidence" value="ECO:0007669"/>
    <property type="project" value="UniProtKB-UniRule"/>
</dbReference>
<comment type="function">
    <text evidence="9">Catalyzes the attachment of L-aspartate to tRNA(Asp) in a two-step reaction: L-aspartate is first activated by ATP to form Asp-AMP and then transferred to the acceptor end of tRNA(Asp).</text>
</comment>
<keyword evidence="8 9" id="KW-0030">Aminoacyl-tRNA synthetase</keyword>
<comment type="subunit">
    <text evidence="9">Homodimer.</text>
</comment>